<dbReference type="Proteomes" id="UP000887564">
    <property type="component" value="Unplaced"/>
</dbReference>
<accession>A0A914RG08</accession>
<protein>
    <submittedName>
        <fullName evidence="2">Uncharacterized protein</fullName>
    </submittedName>
</protein>
<dbReference type="WBParaSite" id="PEQ_0000525001-mRNA-1">
    <property type="protein sequence ID" value="PEQ_0000525001-mRNA-1"/>
    <property type="gene ID" value="PEQ_0000525001"/>
</dbReference>
<name>A0A914RG08_PAREQ</name>
<proteinExistence type="predicted"/>
<sequence length="48" mass="5662">MSTIHLIASNSKLSLIRHRNNHKPLDDFHLLFYSDYQPHLNRAEFLAS</sequence>
<keyword evidence="1" id="KW-1185">Reference proteome</keyword>
<organism evidence="1 2">
    <name type="scientific">Parascaris equorum</name>
    <name type="common">Equine roundworm</name>
    <dbReference type="NCBI Taxonomy" id="6256"/>
    <lineage>
        <taxon>Eukaryota</taxon>
        <taxon>Metazoa</taxon>
        <taxon>Ecdysozoa</taxon>
        <taxon>Nematoda</taxon>
        <taxon>Chromadorea</taxon>
        <taxon>Rhabditida</taxon>
        <taxon>Spirurina</taxon>
        <taxon>Ascaridomorpha</taxon>
        <taxon>Ascaridoidea</taxon>
        <taxon>Ascarididae</taxon>
        <taxon>Parascaris</taxon>
    </lineage>
</organism>
<dbReference type="AlphaFoldDB" id="A0A914RG08"/>
<reference evidence="2" key="1">
    <citation type="submission" date="2022-11" db="UniProtKB">
        <authorList>
            <consortium name="WormBaseParasite"/>
        </authorList>
    </citation>
    <scope>IDENTIFICATION</scope>
</reference>
<evidence type="ECO:0000313" key="2">
    <source>
        <dbReference type="WBParaSite" id="PEQ_0000525001-mRNA-1"/>
    </source>
</evidence>
<evidence type="ECO:0000313" key="1">
    <source>
        <dbReference type="Proteomes" id="UP000887564"/>
    </source>
</evidence>